<feature type="transmembrane region" description="Helical" evidence="2">
    <location>
        <begin position="7"/>
        <end position="27"/>
    </location>
</feature>
<feature type="compositionally biased region" description="Polar residues" evidence="1">
    <location>
        <begin position="156"/>
        <end position="166"/>
    </location>
</feature>
<keyword evidence="2" id="KW-0472">Membrane</keyword>
<feature type="domain" description="DH" evidence="3">
    <location>
        <begin position="295"/>
        <end position="494"/>
    </location>
</feature>
<dbReference type="SMART" id="SM00325">
    <property type="entry name" value="RhoGEF"/>
    <property type="match status" value="1"/>
</dbReference>
<feature type="compositionally biased region" description="Acidic residues" evidence="1">
    <location>
        <begin position="248"/>
        <end position="262"/>
    </location>
</feature>
<keyword evidence="2" id="KW-0812">Transmembrane</keyword>
<dbReference type="PROSITE" id="PS00741">
    <property type="entry name" value="DH_1"/>
    <property type="match status" value="1"/>
</dbReference>
<evidence type="ECO:0000313" key="5">
    <source>
        <dbReference type="Proteomes" id="UP000816034"/>
    </source>
</evidence>
<keyword evidence="2" id="KW-1133">Transmembrane helix</keyword>
<proteinExistence type="predicted"/>
<organism evidence="4 5">
    <name type="scientific">Naegleria lovaniensis</name>
    <name type="common">Amoeba</name>
    <dbReference type="NCBI Taxonomy" id="51637"/>
    <lineage>
        <taxon>Eukaryota</taxon>
        <taxon>Discoba</taxon>
        <taxon>Heterolobosea</taxon>
        <taxon>Tetramitia</taxon>
        <taxon>Eutetramitia</taxon>
        <taxon>Vahlkampfiidae</taxon>
        <taxon>Naegleria</taxon>
    </lineage>
</organism>
<dbReference type="EMBL" id="PYSW02000034">
    <property type="protein sequence ID" value="KAG2378181.1"/>
    <property type="molecule type" value="Genomic_DNA"/>
</dbReference>
<dbReference type="InterPro" id="IPR001331">
    <property type="entry name" value="GDS_CDC24_CS"/>
</dbReference>
<evidence type="ECO:0000256" key="2">
    <source>
        <dbReference type="SAM" id="Phobius"/>
    </source>
</evidence>
<evidence type="ECO:0000313" key="4">
    <source>
        <dbReference type="EMBL" id="KAG2378181.1"/>
    </source>
</evidence>
<dbReference type="Pfam" id="PF00621">
    <property type="entry name" value="RhoGEF"/>
    <property type="match status" value="1"/>
</dbReference>
<evidence type="ECO:0000259" key="3">
    <source>
        <dbReference type="PROSITE" id="PS50010"/>
    </source>
</evidence>
<dbReference type="SUPFAM" id="SSF48065">
    <property type="entry name" value="DBL homology domain (DH-domain)"/>
    <property type="match status" value="1"/>
</dbReference>
<feature type="region of interest" description="Disordered" evidence="1">
    <location>
        <begin position="156"/>
        <end position="183"/>
    </location>
</feature>
<gene>
    <name evidence="4" type="ORF">C9374_008324</name>
</gene>
<sequence>MIPNSIIKLLVSFVFLLLGGGFFYKFFISSSPQSTHTKKKQNSSETPKKSDRSLLDIIQDDNTTSACTDDDKEKISLFDYLTEVEEENLSSDICNSSLPTSHSTKEDQQLISEPVMMVNKEEVDTSIVEQKKEDQKLDTVQITIEDEWEIVDLPNVKSSSPKTATRNVPEPSETHLQVHSDSKRDSIELSVNQEEFSQVYKTVSSVLKKKHSPTSVEVTKDSNHLNTSHEEFDLAEEETAWTWTDVVSDEENDEEEEEEQDEQDHARESLLREEFIPTTYEEQLKMDEMKKMNEKRKNILSEILTTEEYYVKGLIILTGVYKKQIEQKKIVDPKILKIIFQDVEIVNNVNQKFLEELRKIYEKEKSLIRNLDPHQQQQVQSSLGELLNTYAHSFKLYSSYIAGYKKAAATFSEEKKRNKKLCKLLDSIKQLLKQQGERITNMESYLVTPIQRIPRYRLLVEDLVKHTPDNDPTRPKLIEALELIKSIAIYVNEAETKVENIQVTSHMVHKFKLKGFIRPSRFIIDYWSQENSASPFIQCRVDGKILNCELYIFNDVLVLHKNYDSFLYSKVDIYFTRKGYKQTTKHMIKDVKITTATSSNPRASLSNSGGNIQCDTTLVSISWNYENSHSTKELTFLTTSMEDATRLENSLRKSVD</sequence>
<dbReference type="GeneID" id="68100778"/>
<feature type="region of interest" description="Disordered" evidence="1">
    <location>
        <begin position="33"/>
        <end position="54"/>
    </location>
</feature>
<reference evidence="4 5" key="1">
    <citation type="journal article" date="2018" name="BMC Genomics">
        <title>The genome of Naegleria lovaniensis, the basis for a comparative approach to unravel pathogenicity factors of the human pathogenic amoeba N. fowleri.</title>
        <authorList>
            <person name="Liechti N."/>
            <person name="Schurch N."/>
            <person name="Bruggmann R."/>
            <person name="Wittwer M."/>
        </authorList>
    </citation>
    <scope>NUCLEOTIDE SEQUENCE [LARGE SCALE GENOMIC DNA]</scope>
    <source>
        <strain evidence="4 5">ATCC 30569</strain>
    </source>
</reference>
<dbReference type="Gene3D" id="1.20.900.10">
    <property type="entry name" value="Dbl homology (DH) domain"/>
    <property type="match status" value="1"/>
</dbReference>
<dbReference type="CDD" id="cd00160">
    <property type="entry name" value="RhoGEF"/>
    <property type="match status" value="1"/>
</dbReference>
<dbReference type="InterPro" id="IPR000219">
    <property type="entry name" value="DH_dom"/>
</dbReference>
<dbReference type="PANTHER" id="PTHR12673:SF263">
    <property type="entry name" value="PLECKSTRIN DOMAIN-CONTAINING PROTEIN"/>
    <property type="match status" value="1"/>
</dbReference>
<dbReference type="GO" id="GO:0005085">
    <property type="term" value="F:guanyl-nucleotide exchange factor activity"/>
    <property type="evidence" value="ECO:0007669"/>
    <property type="project" value="InterPro"/>
</dbReference>
<dbReference type="PANTHER" id="PTHR12673">
    <property type="entry name" value="FACIOGENITAL DYSPLASIA PROTEIN"/>
    <property type="match status" value="1"/>
</dbReference>
<dbReference type="GO" id="GO:0005737">
    <property type="term" value="C:cytoplasm"/>
    <property type="evidence" value="ECO:0007669"/>
    <property type="project" value="TreeGrafter"/>
</dbReference>
<keyword evidence="5" id="KW-1185">Reference proteome</keyword>
<accession>A0AA88GJ72</accession>
<protein>
    <recommendedName>
        <fullName evidence="3">DH domain-containing protein</fullName>
    </recommendedName>
</protein>
<dbReference type="InterPro" id="IPR051092">
    <property type="entry name" value="FYVE_RhoGEF_PH"/>
</dbReference>
<feature type="region of interest" description="Disordered" evidence="1">
    <location>
        <begin position="248"/>
        <end position="269"/>
    </location>
</feature>
<dbReference type="AlphaFoldDB" id="A0AA88GJ72"/>
<comment type="caution">
    <text evidence="4">The sequence shown here is derived from an EMBL/GenBank/DDBJ whole genome shotgun (WGS) entry which is preliminary data.</text>
</comment>
<name>A0AA88GJ72_NAELO</name>
<dbReference type="Proteomes" id="UP000816034">
    <property type="component" value="Unassembled WGS sequence"/>
</dbReference>
<dbReference type="PROSITE" id="PS50010">
    <property type="entry name" value="DH_2"/>
    <property type="match status" value="1"/>
</dbReference>
<dbReference type="InterPro" id="IPR035899">
    <property type="entry name" value="DBL_dom_sf"/>
</dbReference>
<evidence type="ECO:0000256" key="1">
    <source>
        <dbReference type="SAM" id="MobiDB-lite"/>
    </source>
</evidence>
<feature type="compositionally biased region" description="Basic and acidic residues" evidence="1">
    <location>
        <begin position="172"/>
        <end position="183"/>
    </location>
</feature>
<dbReference type="GO" id="GO:0035556">
    <property type="term" value="P:intracellular signal transduction"/>
    <property type="evidence" value="ECO:0007669"/>
    <property type="project" value="InterPro"/>
</dbReference>
<dbReference type="RefSeq" id="XP_044545443.1">
    <property type="nucleotide sequence ID" value="XM_044698388.1"/>
</dbReference>